<evidence type="ECO:0000313" key="7">
    <source>
        <dbReference type="EMBL" id="OSC98972.1"/>
    </source>
</evidence>
<dbReference type="Pfam" id="PF00097">
    <property type="entry name" value="zf-C3HC4"/>
    <property type="match status" value="1"/>
</dbReference>
<dbReference type="GO" id="GO:0061630">
    <property type="term" value="F:ubiquitin protein ligase activity"/>
    <property type="evidence" value="ECO:0007669"/>
    <property type="project" value="TreeGrafter"/>
</dbReference>
<dbReference type="AlphaFoldDB" id="A0A1Y2IEL4"/>
<dbReference type="GO" id="GO:0016567">
    <property type="term" value="P:protein ubiquitination"/>
    <property type="evidence" value="ECO:0007669"/>
    <property type="project" value="TreeGrafter"/>
</dbReference>
<dbReference type="InterPro" id="IPR013083">
    <property type="entry name" value="Znf_RING/FYVE/PHD"/>
</dbReference>
<evidence type="ECO:0000256" key="2">
    <source>
        <dbReference type="ARBA" id="ARBA00022771"/>
    </source>
</evidence>
<dbReference type="Proteomes" id="UP000193067">
    <property type="component" value="Unassembled WGS sequence"/>
</dbReference>
<organism evidence="7 8">
    <name type="scientific">Trametes coccinea (strain BRFM310)</name>
    <name type="common">Pycnoporus coccineus</name>
    <dbReference type="NCBI Taxonomy" id="1353009"/>
    <lineage>
        <taxon>Eukaryota</taxon>
        <taxon>Fungi</taxon>
        <taxon>Dikarya</taxon>
        <taxon>Basidiomycota</taxon>
        <taxon>Agaricomycotina</taxon>
        <taxon>Agaricomycetes</taxon>
        <taxon>Polyporales</taxon>
        <taxon>Polyporaceae</taxon>
        <taxon>Trametes</taxon>
    </lineage>
</organism>
<dbReference type="PROSITE" id="PS50089">
    <property type="entry name" value="ZF_RING_2"/>
    <property type="match status" value="1"/>
</dbReference>
<dbReference type="OrthoDB" id="8062037at2759"/>
<dbReference type="InterPro" id="IPR017907">
    <property type="entry name" value="Znf_RING_CS"/>
</dbReference>
<keyword evidence="2 4" id="KW-0863">Zinc-finger</keyword>
<dbReference type="PANTHER" id="PTHR45969">
    <property type="entry name" value="RING ZINC FINGER PROTEIN-RELATED"/>
    <property type="match status" value="1"/>
</dbReference>
<dbReference type="STRING" id="1353009.A0A1Y2IEL4"/>
<dbReference type="InterPro" id="IPR018957">
    <property type="entry name" value="Znf_C3HC4_RING-type"/>
</dbReference>
<evidence type="ECO:0000256" key="4">
    <source>
        <dbReference type="PROSITE-ProRule" id="PRU00175"/>
    </source>
</evidence>
<feature type="region of interest" description="Disordered" evidence="5">
    <location>
        <begin position="108"/>
        <end position="240"/>
    </location>
</feature>
<accession>A0A1Y2IEL4</accession>
<dbReference type="SUPFAM" id="SSF57850">
    <property type="entry name" value="RING/U-box"/>
    <property type="match status" value="1"/>
</dbReference>
<dbReference type="Gene3D" id="3.30.40.10">
    <property type="entry name" value="Zinc/RING finger domain, C3HC4 (zinc finger)"/>
    <property type="match status" value="1"/>
</dbReference>
<dbReference type="PROSITE" id="PS00518">
    <property type="entry name" value="ZF_RING_1"/>
    <property type="match status" value="1"/>
</dbReference>
<dbReference type="SMART" id="SM00184">
    <property type="entry name" value="RING"/>
    <property type="match status" value="1"/>
</dbReference>
<keyword evidence="1" id="KW-0479">Metal-binding</keyword>
<feature type="compositionally biased region" description="Acidic residues" evidence="5">
    <location>
        <begin position="114"/>
        <end position="173"/>
    </location>
</feature>
<evidence type="ECO:0000313" key="8">
    <source>
        <dbReference type="Proteomes" id="UP000193067"/>
    </source>
</evidence>
<name>A0A1Y2IEL4_TRAC3</name>
<protein>
    <recommendedName>
        <fullName evidence="6">RING-type domain-containing protein</fullName>
    </recommendedName>
</protein>
<sequence length="240" mass="26305">MSGEMDAYVADLHLSMEERIQLAISRLPRLTKDAVPIDDSCPICLNPFDAILQPKAEEATAEEPPEMDELAGVTKLVDCGHIFCRACLVEWIRGRHGSCPSCRNVFSSIRPESDSDNESSDGDYVPGDDEDEDDEDDAFFDSDGFMDSESVFDDMDIDEDADVEIDEEEDVERWEDNVGDASMENWGLSDGDGSESLSEVEVLAMSAELQPQNDDAGVYSEAPEASGSLQAPEDDSAEPK</sequence>
<dbReference type="GO" id="GO:0008270">
    <property type="term" value="F:zinc ion binding"/>
    <property type="evidence" value="ECO:0007669"/>
    <property type="project" value="UniProtKB-KW"/>
</dbReference>
<evidence type="ECO:0000256" key="1">
    <source>
        <dbReference type="ARBA" id="ARBA00022723"/>
    </source>
</evidence>
<gene>
    <name evidence="7" type="ORF">PYCCODRAFT_1480216</name>
</gene>
<feature type="domain" description="RING-type" evidence="6">
    <location>
        <begin position="41"/>
        <end position="103"/>
    </location>
</feature>
<dbReference type="PANTHER" id="PTHR45969:SF69">
    <property type="entry name" value="FINGER DOMAIN PROTEIN, PUTATIVE (AFU_ORTHOLOGUE AFUA_3G12190)-RELATED"/>
    <property type="match status" value="1"/>
</dbReference>
<evidence type="ECO:0000259" key="6">
    <source>
        <dbReference type="PROSITE" id="PS50089"/>
    </source>
</evidence>
<dbReference type="EMBL" id="KZ084132">
    <property type="protein sequence ID" value="OSC98972.1"/>
    <property type="molecule type" value="Genomic_DNA"/>
</dbReference>
<proteinExistence type="predicted"/>
<feature type="compositionally biased region" description="Low complexity" evidence="5">
    <location>
        <begin position="187"/>
        <end position="203"/>
    </location>
</feature>
<dbReference type="InterPro" id="IPR001841">
    <property type="entry name" value="Znf_RING"/>
</dbReference>
<evidence type="ECO:0000256" key="3">
    <source>
        <dbReference type="ARBA" id="ARBA00022833"/>
    </source>
</evidence>
<reference evidence="7 8" key="1">
    <citation type="journal article" date="2015" name="Biotechnol. Biofuels">
        <title>Enhanced degradation of softwood versus hardwood by the white-rot fungus Pycnoporus coccineus.</title>
        <authorList>
            <person name="Couturier M."/>
            <person name="Navarro D."/>
            <person name="Chevret D."/>
            <person name="Henrissat B."/>
            <person name="Piumi F."/>
            <person name="Ruiz-Duenas F.J."/>
            <person name="Martinez A.T."/>
            <person name="Grigoriev I.V."/>
            <person name="Riley R."/>
            <person name="Lipzen A."/>
            <person name="Berrin J.G."/>
            <person name="Master E.R."/>
            <person name="Rosso M.N."/>
        </authorList>
    </citation>
    <scope>NUCLEOTIDE SEQUENCE [LARGE SCALE GENOMIC DNA]</scope>
    <source>
        <strain evidence="7 8">BRFM310</strain>
    </source>
</reference>
<keyword evidence="3" id="KW-0862">Zinc</keyword>
<keyword evidence="8" id="KW-1185">Reference proteome</keyword>
<evidence type="ECO:0000256" key="5">
    <source>
        <dbReference type="SAM" id="MobiDB-lite"/>
    </source>
</evidence>